<feature type="transmembrane region" description="Helical" evidence="9">
    <location>
        <begin position="411"/>
        <end position="429"/>
    </location>
</feature>
<evidence type="ECO:0000256" key="8">
    <source>
        <dbReference type="ARBA" id="ARBA00038435"/>
    </source>
</evidence>
<evidence type="ECO:0000256" key="5">
    <source>
        <dbReference type="ARBA" id="ARBA00022692"/>
    </source>
</evidence>
<feature type="domain" description="Na+/H+ antiporter NhaC-like C-terminal" evidence="10">
    <location>
        <begin position="146"/>
        <end position="426"/>
    </location>
</feature>
<evidence type="ECO:0000256" key="6">
    <source>
        <dbReference type="ARBA" id="ARBA00022989"/>
    </source>
</evidence>
<keyword evidence="3" id="KW-0050">Antiport</keyword>
<evidence type="ECO:0000313" key="12">
    <source>
        <dbReference type="Proteomes" id="UP000027946"/>
    </source>
</evidence>
<comment type="caution">
    <text evidence="11">The sequence shown here is derived from an EMBL/GenBank/DDBJ whole genome shotgun (WGS) entry which is preliminary data.</text>
</comment>
<feature type="transmembrane region" description="Helical" evidence="9">
    <location>
        <begin position="220"/>
        <end position="238"/>
    </location>
</feature>
<evidence type="ECO:0000259" key="10">
    <source>
        <dbReference type="Pfam" id="PF03553"/>
    </source>
</evidence>
<dbReference type="InterPro" id="IPR018461">
    <property type="entry name" value="Na/H_Antiport_NhaC-like_C"/>
</dbReference>
<feature type="transmembrane region" description="Helical" evidence="9">
    <location>
        <begin position="132"/>
        <end position="150"/>
    </location>
</feature>
<evidence type="ECO:0000256" key="4">
    <source>
        <dbReference type="ARBA" id="ARBA00022475"/>
    </source>
</evidence>
<dbReference type="PANTHER" id="PTHR33451">
    <property type="entry name" value="MALATE-2H(+)/NA(+)-LACTATE ANTIPORTER"/>
    <property type="match status" value="1"/>
</dbReference>
<name>A0A069REB5_PEPLI</name>
<evidence type="ECO:0000256" key="7">
    <source>
        <dbReference type="ARBA" id="ARBA00023136"/>
    </source>
</evidence>
<dbReference type="InterPro" id="IPR052180">
    <property type="entry name" value="NhaC_Na-H+_Antiporter"/>
</dbReference>
<dbReference type="GO" id="GO:0005886">
    <property type="term" value="C:plasma membrane"/>
    <property type="evidence" value="ECO:0007669"/>
    <property type="project" value="UniProtKB-SubCell"/>
</dbReference>
<evidence type="ECO:0000256" key="3">
    <source>
        <dbReference type="ARBA" id="ARBA00022449"/>
    </source>
</evidence>
<keyword evidence="2" id="KW-0813">Transport</keyword>
<accession>A0A069REB5</accession>
<comment type="similarity">
    <text evidence="8">Belongs to the NhaC Na(+)/H(+) (TC 2.A.35) antiporter family.</text>
</comment>
<proteinExistence type="inferred from homology"/>
<comment type="subcellular location">
    <subcellularLocation>
        <location evidence="1">Cell membrane</location>
        <topology evidence="1">Multi-pass membrane protein</topology>
    </subcellularLocation>
</comment>
<feature type="transmembrane region" description="Helical" evidence="9">
    <location>
        <begin position="383"/>
        <end position="405"/>
    </location>
</feature>
<evidence type="ECO:0000256" key="1">
    <source>
        <dbReference type="ARBA" id="ARBA00004651"/>
    </source>
</evidence>
<keyword evidence="4" id="KW-1003">Cell membrane</keyword>
<sequence length="435" mass="46511">MKKVIVSLCIISLSIFLKLPVYYGIGGALIFLYAAGIFSGFSASALNKSIIGGPLSAKNVLLVLSSIGVLTSMWMLCGTIPYLMFMGLKILKNYNFIFFSFLIMSFISLSLGTGIGSISTMGVVLLGVGKSMGISLPVLSGAIVSGAYLGDRSSPLSSAFNLVTEITSTNAQDNIRRMNSSLLPAFLISAAIYYFLGSSYPSLDYSGIDGTLVSIQNSFHIGLFCTLPLIILFSCIMLRLPTFKSISASILSAALISVLFQNASAAEILSAAVFGFKNDSLDIPISGGGFLSMKGVLITIILATSFAGILSGLDLISSMIKNLSKSINSKYSLIVHSGLISFILNTITCNQTIGIIIPGKFMNSHYEKFDLKKEYLVQSISDVGTMTVAMVPWNVNAIVVCAVLGVDYSDFAPYAFLCYVLPIVFFTMYKIKAPD</sequence>
<keyword evidence="5 9" id="KW-0812">Transmembrane</keyword>
<dbReference type="EMBL" id="JJMM01000016">
    <property type="protein sequence ID" value="KDR94530.1"/>
    <property type="molecule type" value="Genomic_DNA"/>
</dbReference>
<evidence type="ECO:0000313" key="11">
    <source>
        <dbReference type="EMBL" id="KDR94530.1"/>
    </source>
</evidence>
<organism evidence="11 12">
    <name type="scientific">Peptoclostridium litorale DSM 5388</name>
    <dbReference type="NCBI Taxonomy" id="1121324"/>
    <lineage>
        <taxon>Bacteria</taxon>
        <taxon>Bacillati</taxon>
        <taxon>Bacillota</taxon>
        <taxon>Clostridia</taxon>
        <taxon>Peptostreptococcales</taxon>
        <taxon>Peptoclostridiaceae</taxon>
        <taxon>Peptoclostridium</taxon>
    </lineage>
</organism>
<evidence type="ECO:0000256" key="2">
    <source>
        <dbReference type="ARBA" id="ARBA00022448"/>
    </source>
</evidence>
<dbReference type="RefSeq" id="WP_038266758.1">
    <property type="nucleotide sequence ID" value="NZ_FSRH01000020.1"/>
</dbReference>
<dbReference type="Pfam" id="PF03553">
    <property type="entry name" value="Na_H_antiporter"/>
    <property type="match status" value="1"/>
</dbReference>
<feature type="transmembrane region" description="Helical" evidence="9">
    <location>
        <begin position="21"/>
        <end position="41"/>
    </location>
</feature>
<keyword evidence="6 9" id="KW-1133">Transmembrane helix</keyword>
<dbReference type="PANTHER" id="PTHR33451:SF3">
    <property type="entry name" value="MALATE-2H(+)_NA(+)-LACTATE ANTIPORTER"/>
    <property type="match status" value="1"/>
</dbReference>
<feature type="transmembrane region" description="Helical" evidence="9">
    <location>
        <begin position="250"/>
        <end position="276"/>
    </location>
</feature>
<keyword evidence="7 9" id="KW-0472">Membrane</keyword>
<dbReference type="eggNOG" id="COG1757">
    <property type="taxonomic scope" value="Bacteria"/>
</dbReference>
<feature type="transmembrane region" description="Helical" evidence="9">
    <location>
        <begin position="61"/>
        <end position="84"/>
    </location>
</feature>
<dbReference type="Proteomes" id="UP000027946">
    <property type="component" value="Unassembled WGS sequence"/>
</dbReference>
<evidence type="ECO:0000256" key="9">
    <source>
        <dbReference type="SAM" id="Phobius"/>
    </source>
</evidence>
<dbReference type="GO" id="GO:0015297">
    <property type="term" value="F:antiporter activity"/>
    <property type="evidence" value="ECO:0007669"/>
    <property type="project" value="UniProtKB-KW"/>
</dbReference>
<dbReference type="OrthoDB" id="9762978at2"/>
<keyword evidence="12" id="KW-1185">Reference proteome</keyword>
<protein>
    <submittedName>
        <fullName evidence="11">Na(+)/H(+) antiporter NhaC</fullName>
    </submittedName>
</protein>
<feature type="transmembrane region" description="Helical" evidence="9">
    <location>
        <begin position="296"/>
        <end position="316"/>
    </location>
</feature>
<dbReference type="STRING" id="1121324.CLIT_16c00300"/>
<gene>
    <name evidence="11" type="primary">nhaC</name>
    <name evidence="11" type="ORF">CLIT_16c00300</name>
</gene>
<dbReference type="AlphaFoldDB" id="A0A069REB5"/>
<feature type="transmembrane region" description="Helical" evidence="9">
    <location>
        <begin position="96"/>
        <end position="126"/>
    </location>
</feature>
<reference evidence="11 12" key="1">
    <citation type="submission" date="2014-03" db="EMBL/GenBank/DDBJ databases">
        <title>Genome sequence of Clostridium litorale W6, DSM 5388.</title>
        <authorList>
            <person name="Poehlein A."/>
            <person name="Jagirdar A."/>
            <person name="Khonsari B."/>
            <person name="Chibani C.M."/>
            <person name="Gutierrez Gutierrez D.A."/>
            <person name="Davydova E."/>
            <person name="Alghaithi H.S."/>
            <person name="Nair K.P."/>
            <person name="Dhamotharan K."/>
            <person name="Chandran L."/>
            <person name="G W."/>
            <person name="Daniel R."/>
        </authorList>
    </citation>
    <scope>NUCLEOTIDE SEQUENCE [LARGE SCALE GENOMIC DNA]</scope>
    <source>
        <strain evidence="11 12">W6</strain>
    </source>
</reference>
<feature type="transmembrane region" description="Helical" evidence="9">
    <location>
        <begin position="182"/>
        <end position="200"/>
    </location>
</feature>